<dbReference type="Pfam" id="PF15306">
    <property type="entry name" value="LIN37"/>
    <property type="match status" value="1"/>
</dbReference>
<name>A0A498RXA7_ACAVI</name>
<dbReference type="STRING" id="6277.A0A498RXA7"/>
<organism evidence="1 2">
    <name type="scientific">Acanthocheilonema viteae</name>
    <name type="common">Filarial nematode worm</name>
    <name type="synonym">Dipetalonema viteae</name>
    <dbReference type="NCBI Taxonomy" id="6277"/>
    <lineage>
        <taxon>Eukaryota</taxon>
        <taxon>Metazoa</taxon>
        <taxon>Ecdysozoa</taxon>
        <taxon>Nematoda</taxon>
        <taxon>Chromadorea</taxon>
        <taxon>Rhabditida</taxon>
        <taxon>Spirurina</taxon>
        <taxon>Spiruromorpha</taxon>
        <taxon>Filarioidea</taxon>
        <taxon>Onchocercidae</taxon>
        <taxon>Acanthocheilonema</taxon>
    </lineage>
</organism>
<dbReference type="GO" id="GO:0031523">
    <property type="term" value="C:Myb complex"/>
    <property type="evidence" value="ECO:0007669"/>
    <property type="project" value="TreeGrafter"/>
</dbReference>
<reference evidence="1 2" key="1">
    <citation type="submission" date="2018-08" db="EMBL/GenBank/DDBJ databases">
        <authorList>
            <person name="Laetsch R D."/>
            <person name="Stevens L."/>
            <person name="Kumar S."/>
            <person name="Blaxter L. M."/>
        </authorList>
    </citation>
    <scope>NUCLEOTIDE SEQUENCE [LARGE SCALE GENOMIC DNA]</scope>
</reference>
<evidence type="ECO:0000313" key="2">
    <source>
        <dbReference type="Proteomes" id="UP000276991"/>
    </source>
</evidence>
<accession>A0A498RXA7</accession>
<keyword evidence="2" id="KW-1185">Reference proteome</keyword>
<dbReference type="InterPro" id="IPR028226">
    <property type="entry name" value="LIN37"/>
</dbReference>
<dbReference type="PANTHER" id="PTHR31336">
    <property type="entry name" value="LIN37 HOMOLOG"/>
    <property type="match status" value="1"/>
</dbReference>
<dbReference type="OrthoDB" id="9993532at2759"/>
<dbReference type="AlphaFoldDB" id="A0A498RXA7"/>
<dbReference type="PANTHER" id="PTHR31336:SF3">
    <property type="entry name" value="PROTEIN LIN-37 HOMOLOG"/>
    <property type="match status" value="1"/>
</dbReference>
<dbReference type="EMBL" id="UPTC01000011">
    <property type="protein sequence ID" value="VBB25368.1"/>
    <property type="molecule type" value="Genomic_DNA"/>
</dbReference>
<dbReference type="GO" id="GO:0000122">
    <property type="term" value="P:negative regulation of transcription by RNA polymerase II"/>
    <property type="evidence" value="ECO:0007669"/>
    <property type="project" value="TreeGrafter"/>
</dbReference>
<sequence>MSSSEKVEDIVLPVCEPSVNDASAAANVSPWKANVIQEKTLTKNMPESPDMKFARTRFGHLLDGIRSGEIQTGMQARNRARSPEEMERDLLERSKKSLRRESRRMVFELRGKPFALRDSGRREGVYALCRNWMRGSDDERPKEKREIEHPEPPDDSLDLLATKEIYALPRPHDRIRIEPAPSPLYISTKIKVDTTSSKELLDVYLPHWKRIKKKLRTESDFQLERVFSNPRPAISKEHQIAKYCIQYESAKQHHMSVIFYEYNLFQNKSISSRFACGFATESDATVVFLVHLLS</sequence>
<proteinExistence type="predicted"/>
<evidence type="ECO:0000313" key="1">
    <source>
        <dbReference type="EMBL" id="VBB25368.1"/>
    </source>
</evidence>
<dbReference type="GO" id="GO:0017053">
    <property type="term" value="C:transcription repressor complex"/>
    <property type="evidence" value="ECO:0007669"/>
    <property type="project" value="InterPro"/>
</dbReference>
<gene>
    <name evidence="1" type="ORF">NAV_LOCUS198</name>
</gene>
<dbReference type="Proteomes" id="UP000276991">
    <property type="component" value="Unassembled WGS sequence"/>
</dbReference>
<protein>
    <submittedName>
        <fullName evidence="1">Uncharacterized protein</fullName>
    </submittedName>
</protein>